<evidence type="ECO:0000313" key="3">
    <source>
        <dbReference type="Proteomes" id="UP000460298"/>
    </source>
</evidence>
<evidence type="ECO:0000256" key="1">
    <source>
        <dbReference type="SAM" id="SignalP"/>
    </source>
</evidence>
<dbReference type="AlphaFoldDB" id="A0A833H4Q3"/>
<evidence type="ECO:0000313" key="2">
    <source>
        <dbReference type="EMBL" id="KAB2934835.1"/>
    </source>
</evidence>
<name>A0A833H4Q3_9LEPT</name>
<gene>
    <name evidence="2" type="ORF">F9K24_03400</name>
</gene>
<dbReference type="Proteomes" id="UP000460298">
    <property type="component" value="Unassembled WGS sequence"/>
</dbReference>
<proteinExistence type="predicted"/>
<feature type="signal peptide" evidence="1">
    <location>
        <begin position="1"/>
        <end position="28"/>
    </location>
</feature>
<feature type="chain" id="PRO_5032314528" evidence="1">
    <location>
        <begin position="29"/>
        <end position="328"/>
    </location>
</feature>
<reference evidence="2 3" key="1">
    <citation type="submission" date="2019-10" db="EMBL/GenBank/DDBJ databases">
        <title>Extracellular Electron Transfer in a Candidatus Methanoperedens spp. Enrichment Culture.</title>
        <authorList>
            <person name="Berger S."/>
            <person name="Rangel Shaw D."/>
            <person name="Berben T."/>
            <person name="In 'T Zandt M."/>
            <person name="Frank J."/>
            <person name="Reimann J."/>
            <person name="Jetten M.S.M."/>
            <person name="Welte C.U."/>
        </authorList>
    </citation>
    <scope>NUCLEOTIDE SEQUENCE [LARGE SCALE GENOMIC DNA]</scope>
    <source>
        <strain evidence="2">SB12</strain>
    </source>
</reference>
<sequence length="328" mass="36961">MKKTSLRVILSRAFVALAAMMLSAPIFADKIRLNVGYWPGEMEPELEDRFLLDDLIGQGDLNLGWTGKQTNTIWPLGFQYHKAMGSGTLILGANYTRYMPEYKYNSLPLNFNSVKLVELKNYVSTDWDGEAGYQIEVGKSGLFLTPKLGFRWHNTSYEYSAIQIGSSVGTTIGDNNFEASARGTYAGLGVQFYLQKNMSIIGEFATTSIFPNFGGSMTYQTTFVSLGGSNQIDITDQEASYEIQINRWMLGFQYDHTADLHFQVGFRQEEQIHSYPGFFGMNFSIINNNAGFNGVDATEIITDMIFWESEKTQKKGLFFFAVSYDINI</sequence>
<keyword evidence="1" id="KW-0732">Signal</keyword>
<dbReference type="EMBL" id="WBUI01000002">
    <property type="protein sequence ID" value="KAB2934835.1"/>
    <property type="molecule type" value="Genomic_DNA"/>
</dbReference>
<organism evidence="2 3">
    <name type="scientific">Leptonema illini</name>
    <dbReference type="NCBI Taxonomy" id="183"/>
    <lineage>
        <taxon>Bacteria</taxon>
        <taxon>Pseudomonadati</taxon>
        <taxon>Spirochaetota</taxon>
        <taxon>Spirochaetia</taxon>
        <taxon>Leptospirales</taxon>
        <taxon>Leptospiraceae</taxon>
        <taxon>Leptonema</taxon>
    </lineage>
</organism>
<accession>A0A833H4Q3</accession>
<comment type="caution">
    <text evidence="2">The sequence shown here is derived from an EMBL/GenBank/DDBJ whole genome shotgun (WGS) entry which is preliminary data.</text>
</comment>
<protein>
    <submittedName>
        <fullName evidence="2">Uncharacterized protein</fullName>
    </submittedName>
</protein>